<dbReference type="SFLD" id="SFLDG01162">
    <property type="entry name" value="I"/>
    <property type="match status" value="1"/>
</dbReference>
<reference evidence="4" key="1">
    <citation type="submission" date="2021-06" db="EMBL/GenBank/DDBJ databases">
        <title>Comparative genomics, transcriptomics and evolutionary studies reveal genomic signatures of adaptation to plant cell wall in hemibiotrophic fungi.</title>
        <authorList>
            <consortium name="DOE Joint Genome Institute"/>
            <person name="Baroncelli R."/>
            <person name="Diaz J.F."/>
            <person name="Benocci T."/>
            <person name="Peng M."/>
            <person name="Battaglia E."/>
            <person name="Haridas S."/>
            <person name="Andreopoulos W."/>
            <person name="Labutti K."/>
            <person name="Pangilinan J."/>
            <person name="Floch G.L."/>
            <person name="Makela M.R."/>
            <person name="Henrissat B."/>
            <person name="Grigoriev I.V."/>
            <person name="Crouch J.A."/>
            <person name="De Vries R.P."/>
            <person name="Sukno S.A."/>
            <person name="Thon M.R."/>
        </authorList>
    </citation>
    <scope>NUCLEOTIDE SEQUENCE</scope>
    <source>
        <strain evidence="4">CBS 125086</strain>
    </source>
</reference>
<feature type="binding site" evidence="3">
    <location>
        <position position="201"/>
    </location>
    <ligand>
        <name>dimethylallyl diphosphate</name>
        <dbReference type="ChEBI" id="CHEBI:57623"/>
    </ligand>
</feature>
<dbReference type="Proteomes" id="UP001230504">
    <property type="component" value="Unassembled WGS sequence"/>
</dbReference>
<feature type="binding site" evidence="3">
    <location>
        <position position="203"/>
    </location>
    <ligand>
        <name>dimethylallyl diphosphate</name>
        <dbReference type="ChEBI" id="CHEBI:57623"/>
    </ligand>
</feature>
<sequence length="429" mass="47585">MTLTANQARQHVLPLPQIPLELSLNSVLASLTKWPPTRSPDSDWWWQSVGSHLQTLLFAAGYSITDQLEALRFLYHLVTPRLGPRPSGSKAGWKSFMTDDHTPIEYSWKWGFGGEAPEVRYSIESIGHYAGASPDPLNQVATCDFLAQLYSNGLQGLDLEWFDHFKHTLLGPGTPASEAKVVSQSTLFMAFEISHGPVGVKAYFIPVEAPGYKSVNQIFRAIASAGCCNPAATNRLHSFFRNDVHGRTINPFMLGIDCVIPSESRLKIYARSRITTFDLVRRVMSIGGQRRGIEEAEKQLHRLWKLVLGLSDDAPADKELSSNSHETAGVLFYFDVASTAALPDVKVYIPVRHYAPSDKVAAQGLVHYLKSQGRSAYVQQYLEVLDTLATGESGGDSRGVQTYISCAYKKDKLVITSYLSPQCYHPSRF</sequence>
<dbReference type="InterPro" id="IPR012148">
    <property type="entry name" value="ABBA_DMATS-like"/>
</dbReference>
<keyword evidence="5" id="KW-1185">Reference proteome</keyword>
<comment type="caution">
    <text evidence="4">The sequence shown here is derived from an EMBL/GenBank/DDBJ whole genome shotgun (WGS) entry which is preliminary data.</text>
</comment>
<evidence type="ECO:0000256" key="2">
    <source>
        <dbReference type="ARBA" id="ARBA00022679"/>
    </source>
</evidence>
<feature type="binding site" evidence="3">
    <location>
        <position position="348"/>
    </location>
    <ligand>
        <name>dimethylallyl diphosphate</name>
        <dbReference type="ChEBI" id="CHEBI:57623"/>
    </ligand>
</feature>
<dbReference type="CDD" id="cd13929">
    <property type="entry name" value="PT-DMATS_CymD"/>
    <property type="match status" value="1"/>
</dbReference>
<feature type="binding site" evidence="3">
    <location>
        <position position="105"/>
    </location>
    <ligand>
        <name>L-tryptophan</name>
        <dbReference type="ChEBI" id="CHEBI:57912"/>
    </ligand>
</feature>
<dbReference type="NCBIfam" id="TIGR03429">
    <property type="entry name" value="arom_pren_DMATS"/>
    <property type="match status" value="1"/>
</dbReference>
<protein>
    <submittedName>
        <fullName evidence="4">Aromatic prenyltransferase</fullName>
    </submittedName>
</protein>
<evidence type="ECO:0000256" key="1">
    <source>
        <dbReference type="ARBA" id="ARBA00010209"/>
    </source>
</evidence>
<evidence type="ECO:0000313" key="4">
    <source>
        <dbReference type="EMBL" id="KAK1564164.1"/>
    </source>
</evidence>
<feature type="binding site" evidence="3">
    <location>
        <position position="265"/>
    </location>
    <ligand>
        <name>dimethylallyl diphosphate</name>
        <dbReference type="ChEBI" id="CHEBI:57623"/>
    </ligand>
</feature>
<feature type="binding site" evidence="3">
    <location>
        <position position="269"/>
    </location>
    <ligand>
        <name>dimethylallyl diphosphate</name>
        <dbReference type="ChEBI" id="CHEBI:57623"/>
    </ligand>
</feature>
<dbReference type="InterPro" id="IPR033964">
    <property type="entry name" value="ABBA"/>
</dbReference>
<gene>
    <name evidence="4" type="ORF">LY79DRAFT_530436</name>
</gene>
<dbReference type="GO" id="GO:0009820">
    <property type="term" value="P:alkaloid metabolic process"/>
    <property type="evidence" value="ECO:0007669"/>
    <property type="project" value="InterPro"/>
</dbReference>
<organism evidence="4 5">
    <name type="scientific">Colletotrichum navitas</name>
    <dbReference type="NCBI Taxonomy" id="681940"/>
    <lineage>
        <taxon>Eukaryota</taxon>
        <taxon>Fungi</taxon>
        <taxon>Dikarya</taxon>
        <taxon>Ascomycota</taxon>
        <taxon>Pezizomycotina</taxon>
        <taxon>Sordariomycetes</taxon>
        <taxon>Hypocreomycetidae</taxon>
        <taxon>Glomerellales</taxon>
        <taxon>Glomerellaceae</taxon>
        <taxon>Colletotrichum</taxon>
        <taxon>Colletotrichum graminicola species complex</taxon>
    </lineage>
</organism>
<dbReference type="PIRSF" id="PIRSF000509">
    <property type="entry name" value="Trp_DMAT"/>
    <property type="match status" value="1"/>
</dbReference>
<dbReference type="SFLD" id="SFLDS00036">
    <property type="entry name" value="Aromatic_Prenyltransferase"/>
    <property type="match status" value="1"/>
</dbReference>
<accession>A0AAD8PJ39</accession>
<comment type="similarity">
    <text evidence="1">Belongs to the tryptophan dimethylallyltransferase family.</text>
</comment>
<feature type="binding site" evidence="3">
    <location>
        <position position="267"/>
    </location>
    <ligand>
        <name>dimethylallyl diphosphate</name>
        <dbReference type="ChEBI" id="CHEBI:57623"/>
    </ligand>
</feature>
<dbReference type="RefSeq" id="XP_060406992.1">
    <property type="nucleotide sequence ID" value="XM_060556177.1"/>
</dbReference>
<keyword evidence="2" id="KW-0808">Transferase</keyword>
<dbReference type="PANTHER" id="PTHR40627">
    <property type="entry name" value="INDOLE PRENYLTRANSFERASE TDIB-RELATED"/>
    <property type="match status" value="1"/>
</dbReference>
<evidence type="ECO:0000313" key="5">
    <source>
        <dbReference type="Proteomes" id="UP001230504"/>
    </source>
</evidence>
<dbReference type="EMBL" id="JAHLJV010000204">
    <property type="protein sequence ID" value="KAK1564164.1"/>
    <property type="molecule type" value="Genomic_DNA"/>
</dbReference>
<dbReference type="GO" id="GO:0016765">
    <property type="term" value="F:transferase activity, transferring alkyl or aryl (other than methyl) groups"/>
    <property type="evidence" value="ECO:0007669"/>
    <property type="project" value="InterPro"/>
</dbReference>
<dbReference type="AlphaFoldDB" id="A0AAD8PJ39"/>
<feature type="binding site" evidence="3">
    <location>
        <position position="418"/>
    </location>
    <ligand>
        <name>dimethylallyl diphosphate</name>
        <dbReference type="ChEBI" id="CHEBI:57623"/>
    </ligand>
</feature>
<evidence type="ECO:0000256" key="3">
    <source>
        <dbReference type="PIRSR" id="PIRSR000509-1"/>
    </source>
</evidence>
<dbReference type="Pfam" id="PF11991">
    <property type="entry name" value="Trp_DMAT"/>
    <property type="match status" value="1"/>
</dbReference>
<dbReference type="GeneID" id="85440417"/>
<name>A0AAD8PJ39_9PEZI</name>
<feature type="binding site" evidence="3">
    <location>
        <position position="120"/>
    </location>
    <ligand>
        <name>dimethylallyl diphosphate</name>
        <dbReference type="ChEBI" id="CHEBI:57623"/>
    </ligand>
</feature>
<dbReference type="PANTHER" id="PTHR40627:SF4">
    <property type="entry name" value="PRENYLTRANSFERASE ASQH1-RELATED"/>
    <property type="match status" value="1"/>
</dbReference>
<proteinExistence type="inferred from homology"/>
<dbReference type="InterPro" id="IPR017795">
    <property type="entry name" value="ABBA_NscD-like"/>
</dbReference>